<dbReference type="Pfam" id="PF00440">
    <property type="entry name" value="TetR_N"/>
    <property type="match status" value="1"/>
</dbReference>
<evidence type="ECO:0000256" key="1">
    <source>
        <dbReference type="ARBA" id="ARBA00023015"/>
    </source>
</evidence>
<dbReference type="KEGG" id="mgo:AFA91_16265"/>
<name>A0A0K0X716_MYCGD</name>
<dbReference type="EMBL" id="CP012150">
    <property type="protein sequence ID" value="AKS33205.1"/>
    <property type="molecule type" value="Genomic_DNA"/>
</dbReference>
<dbReference type="Gene3D" id="1.10.357.10">
    <property type="entry name" value="Tetracycline Repressor, domain 2"/>
    <property type="match status" value="1"/>
</dbReference>
<dbReference type="RefSeq" id="WP_019732906.1">
    <property type="nucleotide sequence ID" value="NZ_CP012150.1"/>
</dbReference>
<dbReference type="GO" id="GO:0003700">
    <property type="term" value="F:DNA-binding transcription factor activity"/>
    <property type="evidence" value="ECO:0007669"/>
    <property type="project" value="TreeGrafter"/>
</dbReference>
<evidence type="ECO:0000256" key="3">
    <source>
        <dbReference type="ARBA" id="ARBA00023163"/>
    </source>
</evidence>
<dbReference type="InterPro" id="IPR023772">
    <property type="entry name" value="DNA-bd_HTH_TetR-type_CS"/>
</dbReference>
<dbReference type="PATRIC" id="fig|134601.6.peg.3375"/>
<dbReference type="InterPro" id="IPR050109">
    <property type="entry name" value="HTH-type_TetR-like_transc_reg"/>
</dbReference>
<reference evidence="6 7" key="1">
    <citation type="submission" date="2015-07" db="EMBL/GenBank/DDBJ databases">
        <title>Complete genome sequence of Mycobacterium goodii X7B, a facultative thermophilic biodesulfurizing bacterium.</title>
        <authorList>
            <person name="Yu B."/>
            <person name="Li F."/>
            <person name="Xu P."/>
        </authorList>
    </citation>
    <scope>NUCLEOTIDE SEQUENCE [LARGE SCALE GENOMIC DNA]</scope>
    <source>
        <strain evidence="6 7">X7B</strain>
    </source>
</reference>
<evidence type="ECO:0000259" key="5">
    <source>
        <dbReference type="PROSITE" id="PS50977"/>
    </source>
</evidence>
<dbReference type="SUPFAM" id="SSF48498">
    <property type="entry name" value="Tetracyclin repressor-like, C-terminal domain"/>
    <property type="match status" value="1"/>
</dbReference>
<dbReference type="STRING" id="134601.AFA91_16265"/>
<dbReference type="InterPro" id="IPR009057">
    <property type="entry name" value="Homeodomain-like_sf"/>
</dbReference>
<keyword evidence="2 4" id="KW-0238">DNA-binding</keyword>
<dbReference type="Gene3D" id="1.10.10.60">
    <property type="entry name" value="Homeodomain-like"/>
    <property type="match status" value="1"/>
</dbReference>
<evidence type="ECO:0000313" key="6">
    <source>
        <dbReference type="EMBL" id="AKS33205.1"/>
    </source>
</evidence>
<accession>A0A0K0X716</accession>
<evidence type="ECO:0000313" key="7">
    <source>
        <dbReference type="Proteomes" id="UP000062255"/>
    </source>
</evidence>
<organism evidence="6 7">
    <name type="scientific">Mycolicibacterium goodii</name>
    <name type="common">Mycobacterium goodii</name>
    <dbReference type="NCBI Taxonomy" id="134601"/>
    <lineage>
        <taxon>Bacteria</taxon>
        <taxon>Bacillati</taxon>
        <taxon>Actinomycetota</taxon>
        <taxon>Actinomycetes</taxon>
        <taxon>Mycobacteriales</taxon>
        <taxon>Mycobacteriaceae</taxon>
        <taxon>Mycolicibacterium</taxon>
    </lineage>
</organism>
<dbReference type="PRINTS" id="PR00455">
    <property type="entry name" value="HTHTETR"/>
</dbReference>
<dbReference type="GO" id="GO:0000976">
    <property type="term" value="F:transcription cis-regulatory region binding"/>
    <property type="evidence" value="ECO:0007669"/>
    <property type="project" value="TreeGrafter"/>
</dbReference>
<protein>
    <submittedName>
        <fullName evidence="6">TetR family transcriptional regulator</fullName>
    </submittedName>
</protein>
<dbReference type="Pfam" id="PF16859">
    <property type="entry name" value="TetR_C_11"/>
    <property type="match status" value="1"/>
</dbReference>
<dbReference type="InterPro" id="IPR001647">
    <property type="entry name" value="HTH_TetR"/>
</dbReference>
<sequence length="198" mass="21896">MTATTNPDVEPTSWSPRETELLRVALGILQDRGYHGLTVEAVAGAAHASKATIYRRWPSKSELILAAVIEGTRQSAVAPNTGTLRGDLLCLGQIIYKQCRDHASTIRAVLVEISRDRALNNVMQDRFLHEQRTLVRQVLQQAISRGEIGASTINEELCDLLPGYLIFRCIFSNRPPTHLTIETLVDNAILPKLISATE</sequence>
<feature type="DNA-binding region" description="H-T-H motif" evidence="4">
    <location>
        <begin position="38"/>
        <end position="57"/>
    </location>
</feature>
<dbReference type="SUPFAM" id="SSF46689">
    <property type="entry name" value="Homeodomain-like"/>
    <property type="match status" value="1"/>
</dbReference>
<evidence type="ECO:0000256" key="2">
    <source>
        <dbReference type="ARBA" id="ARBA00023125"/>
    </source>
</evidence>
<dbReference type="PROSITE" id="PS50977">
    <property type="entry name" value="HTH_TETR_2"/>
    <property type="match status" value="1"/>
</dbReference>
<dbReference type="PANTHER" id="PTHR30055">
    <property type="entry name" value="HTH-TYPE TRANSCRIPTIONAL REGULATOR RUTR"/>
    <property type="match status" value="1"/>
</dbReference>
<keyword evidence="1" id="KW-0805">Transcription regulation</keyword>
<proteinExistence type="predicted"/>
<keyword evidence="3" id="KW-0804">Transcription</keyword>
<dbReference type="GeneID" id="44297000"/>
<dbReference type="Proteomes" id="UP000062255">
    <property type="component" value="Chromosome"/>
</dbReference>
<dbReference type="PANTHER" id="PTHR30055:SF149">
    <property type="entry name" value="TETR-FAMILY TRANSCRIPTIONAL REGULATOR"/>
    <property type="match status" value="1"/>
</dbReference>
<feature type="domain" description="HTH tetR-type" evidence="5">
    <location>
        <begin position="15"/>
        <end position="75"/>
    </location>
</feature>
<evidence type="ECO:0000256" key="4">
    <source>
        <dbReference type="PROSITE-ProRule" id="PRU00335"/>
    </source>
</evidence>
<dbReference type="InterPro" id="IPR011075">
    <property type="entry name" value="TetR_C"/>
</dbReference>
<dbReference type="PROSITE" id="PS01081">
    <property type="entry name" value="HTH_TETR_1"/>
    <property type="match status" value="1"/>
</dbReference>
<gene>
    <name evidence="6" type="ORF">AFA91_16265</name>
</gene>
<dbReference type="InterPro" id="IPR036271">
    <property type="entry name" value="Tet_transcr_reg_TetR-rel_C_sf"/>
</dbReference>
<dbReference type="AlphaFoldDB" id="A0A0K0X716"/>